<dbReference type="RefSeq" id="WP_002365383.1">
    <property type="nucleotide sequence ID" value="NZ_GL454482.1"/>
</dbReference>
<dbReference type="Proteomes" id="UP000004846">
    <property type="component" value="Unassembled WGS sequence"/>
</dbReference>
<evidence type="ECO:0000313" key="2">
    <source>
        <dbReference type="Proteomes" id="UP000004846"/>
    </source>
</evidence>
<name>A0A125W2X4_ENTFL</name>
<gene>
    <name evidence="1" type="ORF">HMPREF9498_02635</name>
</gene>
<sequence length="99" mass="11495">MMNCNEIEEVIKELLPLLKKYNTGDMSYYIDQLSTVLDILNSNISITEKNQELYKIGKKLFPARGGLTDFNVWVEDGEERISINKPIDDLTDKLWNLIK</sequence>
<proteinExistence type="predicted"/>
<evidence type="ECO:0000313" key="1">
    <source>
        <dbReference type="EMBL" id="EFM81750.1"/>
    </source>
</evidence>
<dbReference type="AlphaFoldDB" id="A0A125W2X4"/>
<reference evidence="1 2" key="1">
    <citation type="submission" date="2010-07" db="EMBL/GenBank/DDBJ databases">
        <authorList>
            <person name="Sid Ahmed O."/>
        </authorList>
    </citation>
    <scope>NUCLEOTIDE SEQUENCE [LARGE SCALE GENOMIC DNA]</scope>
    <source>
        <strain evidence="1 2">TX4248</strain>
    </source>
</reference>
<dbReference type="EMBL" id="AEBR01000095">
    <property type="protein sequence ID" value="EFM81750.1"/>
    <property type="molecule type" value="Genomic_DNA"/>
</dbReference>
<organism evidence="1 2">
    <name type="scientific">Enterococcus faecalis TX4248</name>
    <dbReference type="NCBI Taxonomy" id="749495"/>
    <lineage>
        <taxon>Bacteria</taxon>
        <taxon>Bacillati</taxon>
        <taxon>Bacillota</taxon>
        <taxon>Bacilli</taxon>
        <taxon>Lactobacillales</taxon>
        <taxon>Enterococcaceae</taxon>
        <taxon>Enterococcus</taxon>
    </lineage>
</organism>
<protein>
    <submittedName>
        <fullName evidence="1">Uncharacterized protein</fullName>
    </submittedName>
</protein>
<accession>A0A125W2X4</accession>
<dbReference type="HOGENOM" id="CLU_174563_0_0_9"/>
<comment type="caution">
    <text evidence="1">The sequence shown here is derived from an EMBL/GenBank/DDBJ whole genome shotgun (WGS) entry which is preliminary data.</text>
</comment>